<feature type="domain" description="Helicase C-terminal" evidence="3">
    <location>
        <begin position="695"/>
        <end position="846"/>
    </location>
</feature>
<evidence type="ECO:0000259" key="2">
    <source>
        <dbReference type="PROSITE" id="PS51192"/>
    </source>
</evidence>
<sequence>MAEFTRPELDALLRHADEVLRRAAGARQLIDAPRTPPTAPGAVALGFIMLPPGAVTWPSGFFAATELDGLPNSWGRIRQYLSAAAVLGPLRLEARNAAPSILGRIFAGGKIARARAAAGDLRSRLADPSFAALDADVRRYLELAGLADMLQSRGVPLHPGAHAVPDHLVSAARTAVEQAVGAPGSTFVQHDAGVQARVLERARALQQDPHSEPAMRREAERLLDALTAERADLLLRQLPVDALKTATNERLRFTGLDTIGVHTVADVLATPTGRLTQVQGIGATTARRLRAAAETLRQEAVGTHTTGIGDTPTASAMALVRLLAQFDQINTLDEIQRARRRRILGWAEKVPATGGLWDVLVGEGPEWRAYLDDIAWADVHPEVLAPARPVTVSGESWADYLTRPAHYQALLSTLLDLEVEGGDDLAADILERIRSLRLDTTHLTDLHLRGYQSFGARFTLVQEKVILGDDMGLGKTVQALAAAAHLHATGRQHTLVVCPASVLTNWERESRRFTDLPVYRAHGPERVEAVRAWESDGGICLLTYDGARTTELRAPDFVIVDEAHFIKNPATGRTRAVRALIDAASHALLLSGTPLENRVSEFATLVSFVAPELISTGMSEMAAADFRKRIAPAYLRRNQADVLDELPERLDQTDWIDLTPADEKHYASAVQEGNFMAMRRAAMTTPGAVPAKLERIREIVEEAEEAGRRVLIFTYFLDVLDRLEAELGRRVVGRLSGRVSAATRQTLIDDLGSAPAGSVLLAQITAGGTGLNIQAASVVILVEPQVKPSIEAQAVARAHRMGQTSTVVVHRLIGDDTVDERMLEMLAGKTQLFDAYARPSESAQVDDAVDVTEGQLAEAIIKAERERLGFDA</sequence>
<accession>A0A1X7K7P4</accession>
<organism evidence="4 5">
    <name type="scientific">Corynebacterium pollutisoli</name>
    <dbReference type="NCBI Taxonomy" id="1610489"/>
    <lineage>
        <taxon>Bacteria</taxon>
        <taxon>Bacillati</taxon>
        <taxon>Actinomycetota</taxon>
        <taxon>Actinomycetes</taxon>
        <taxon>Mycobacteriales</taxon>
        <taxon>Corynebacteriaceae</taxon>
        <taxon>Corynebacterium</taxon>
    </lineage>
</organism>
<reference evidence="5" key="1">
    <citation type="submission" date="2017-04" db="EMBL/GenBank/DDBJ databases">
        <authorList>
            <person name="Varghese N."/>
            <person name="Submissions S."/>
        </authorList>
    </citation>
    <scope>NUCLEOTIDE SEQUENCE [LARGE SCALE GENOMIC DNA]</scope>
    <source>
        <strain evidence="5">VDS</strain>
    </source>
</reference>
<evidence type="ECO:0000259" key="3">
    <source>
        <dbReference type="PROSITE" id="PS51194"/>
    </source>
</evidence>
<keyword evidence="4" id="KW-0067">ATP-binding</keyword>
<dbReference type="GO" id="GO:0004386">
    <property type="term" value="F:helicase activity"/>
    <property type="evidence" value="ECO:0007669"/>
    <property type="project" value="UniProtKB-KW"/>
</dbReference>
<dbReference type="Pfam" id="PF00271">
    <property type="entry name" value="Helicase_C"/>
    <property type="match status" value="1"/>
</dbReference>
<proteinExistence type="predicted"/>
<keyword evidence="4" id="KW-0347">Helicase</keyword>
<dbReference type="Gene3D" id="3.40.50.300">
    <property type="entry name" value="P-loop containing nucleotide triphosphate hydrolases"/>
    <property type="match status" value="1"/>
</dbReference>
<dbReference type="RefSeq" id="WP_085550370.1">
    <property type="nucleotide sequence ID" value="NZ_FXAR01000009.1"/>
</dbReference>
<keyword evidence="5" id="KW-1185">Reference proteome</keyword>
<dbReference type="PROSITE" id="PS51192">
    <property type="entry name" value="HELICASE_ATP_BIND_1"/>
    <property type="match status" value="1"/>
</dbReference>
<dbReference type="Gene3D" id="3.40.50.10810">
    <property type="entry name" value="Tandem AAA-ATPase domain"/>
    <property type="match status" value="1"/>
</dbReference>
<dbReference type="InterPro" id="IPR027417">
    <property type="entry name" value="P-loop_NTPase"/>
</dbReference>
<dbReference type="CDD" id="cd17919">
    <property type="entry name" value="DEXHc_Snf"/>
    <property type="match status" value="1"/>
</dbReference>
<feature type="domain" description="Helicase ATP-binding" evidence="2">
    <location>
        <begin position="456"/>
        <end position="612"/>
    </location>
</feature>
<protein>
    <submittedName>
        <fullName evidence="4">Helicase conserved C-terminal domain-containing protein</fullName>
    </submittedName>
</protein>
<dbReference type="PANTHER" id="PTHR10799">
    <property type="entry name" value="SNF2/RAD54 HELICASE FAMILY"/>
    <property type="match status" value="1"/>
</dbReference>
<dbReference type="InterPro" id="IPR001650">
    <property type="entry name" value="Helicase_C-like"/>
</dbReference>
<keyword evidence="1" id="KW-0378">Hydrolase</keyword>
<dbReference type="InterPro" id="IPR038718">
    <property type="entry name" value="SNF2-like_sf"/>
</dbReference>
<evidence type="ECO:0000313" key="4">
    <source>
        <dbReference type="EMBL" id="SMG36848.1"/>
    </source>
</evidence>
<dbReference type="Proteomes" id="UP000193309">
    <property type="component" value="Unassembled WGS sequence"/>
</dbReference>
<evidence type="ECO:0000313" key="5">
    <source>
        <dbReference type="Proteomes" id="UP000193309"/>
    </source>
</evidence>
<dbReference type="InterPro" id="IPR000330">
    <property type="entry name" value="SNF2_N"/>
</dbReference>
<dbReference type="GO" id="GO:0005524">
    <property type="term" value="F:ATP binding"/>
    <property type="evidence" value="ECO:0007669"/>
    <property type="project" value="InterPro"/>
</dbReference>
<keyword evidence="4" id="KW-0547">Nucleotide-binding</keyword>
<dbReference type="EMBL" id="FXAR01000009">
    <property type="protein sequence ID" value="SMG36848.1"/>
    <property type="molecule type" value="Genomic_DNA"/>
</dbReference>
<dbReference type="SMART" id="SM00487">
    <property type="entry name" value="DEXDc"/>
    <property type="match status" value="1"/>
</dbReference>
<dbReference type="AlphaFoldDB" id="A0A1X7K7P4"/>
<dbReference type="PROSITE" id="PS51194">
    <property type="entry name" value="HELICASE_CTER"/>
    <property type="match status" value="1"/>
</dbReference>
<dbReference type="GO" id="GO:0016787">
    <property type="term" value="F:hydrolase activity"/>
    <property type="evidence" value="ECO:0007669"/>
    <property type="project" value="UniProtKB-KW"/>
</dbReference>
<dbReference type="SMART" id="SM00490">
    <property type="entry name" value="HELICc"/>
    <property type="match status" value="1"/>
</dbReference>
<dbReference type="InterPro" id="IPR014001">
    <property type="entry name" value="Helicase_ATP-bd"/>
</dbReference>
<evidence type="ECO:0000256" key="1">
    <source>
        <dbReference type="ARBA" id="ARBA00022801"/>
    </source>
</evidence>
<dbReference type="SUPFAM" id="SSF52540">
    <property type="entry name" value="P-loop containing nucleoside triphosphate hydrolases"/>
    <property type="match status" value="2"/>
</dbReference>
<dbReference type="Pfam" id="PF00176">
    <property type="entry name" value="SNF2-rel_dom"/>
    <property type="match status" value="1"/>
</dbReference>
<dbReference type="CDD" id="cd18793">
    <property type="entry name" value="SF2_C_SNF"/>
    <property type="match status" value="1"/>
</dbReference>
<gene>
    <name evidence="4" type="ORF">SAMN06295981_2297</name>
</gene>
<name>A0A1X7K7P4_9CORY</name>
<dbReference type="STRING" id="1610489.SAMN06295981_2297"/>
<dbReference type="InterPro" id="IPR049730">
    <property type="entry name" value="SNF2/RAD54-like_C"/>
</dbReference>